<name>A0ABV5IC27_9ACTN</name>
<dbReference type="RefSeq" id="WP_189647142.1">
    <property type="nucleotide sequence ID" value="NZ_BMRC01000004.1"/>
</dbReference>
<dbReference type="Proteomes" id="UP001589647">
    <property type="component" value="Unassembled WGS sequence"/>
</dbReference>
<sequence length="198" mass="22132">MSDTPHAPVEQFSDEARKRLREEAEAFADAVLRHAETLCEFEGRQREKPAIFELNDLLSAAAHRLREAQHDLTGTYPSFEPSTDDGDDDVHPAHPEYPEFTDRIAVLMRHDFAITDREALMAAGRAAYLRIMPDAVEDDAEFDVRTVDSAVYQLMHVSAEDTILDHVPGLRPTASVTRTVEVDGPLDFQAPFAIATDD</sequence>
<protein>
    <submittedName>
        <fullName evidence="1">Uncharacterized protein</fullName>
    </submittedName>
</protein>
<accession>A0ABV5IC27</accession>
<evidence type="ECO:0000313" key="1">
    <source>
        <dbReference type="EMBL" id="MFB9202089.1"/>
    </source>
</evidence>
<proteinExistence type="predicted"/>
<gene>
    <name evidence="1" type="ORF">ACFFV7_12900</name>
</gene>
<organism evidence="1 2">
    <name type="scientific">Nonomuraea spiralis</name>
    <dbReference type="NCBI Taxonomy" id="46182"/>
    <lineage>
        <taxon>Bacteria</taxon>
        <taxon>Bacillati</taxon>
        <taxon>Actinomycetota</taxon>
        <taxon>Actinomycetes</taxon>
        <taxon>Streptosporangiales</taxon>
        <taxon>Streptosporangiaceae</taxon>
        <taxon>Nonomuraea</taxon>
    </lineage>
</organism>
<evidence type="ECO:0000313" key="2">
    <source>
        <dbReference type="Proteomes" id="UP001589647"/>
    </source>
</evidence>
<dbReference type="EMBL" id="JBHMEI010000006">
    <property type="protein sequence ID" value="MFB9202089.1"/>
    <property type="molecule type" value="Genomic_DNA"/>
</dbReference>
<comment type="caution">
    <text evidence="1">The sequence shown here is derived from an EMBL/GenBank/DDBJ whole genome shotgun (WGS) entry which is preliminary data.</text>
</comment>
<keyword evidence="2" id="KW-1185">Reference proteome</keyword>
<reference evidence="1 2" key="1">
    <citation type="submission" date="2024-09" db="EMBL/GenBank/DDBJ databases">
        <authorList>
            <person name="Sun Q."/>
            <person name="Mori K."/>
        </authorList>
    </citation>
    <scope>NUCLEOTIDE SEQUENCE [LARGE SCALE GENOMIC DNA]</scope>
    <source>
        <strain evidence="1 2">CCM 3426</strain>
    </source>
</reference>